<gene>
    <name evidence="4" type="ORF">pipiens_008870</name>
</gene>
<evidence type="ECO:0000256" key="2">
    <source>
        <dbReference type="SAM" id="MobiDB-lite"/>
    </source>
</evidence>
<feature type="disulfide bond" evidence="1">
    <location>
        <begin position="205"/>
        <end position="215"/>
    </location>
</feature>
<sequence length="241" mass="25193">MIQVRQLNSTSSDDAASTSVEEDVLYQRGASFSAKLDMSDLHISMKTYDDDDGDDGDGDGEDGHTGEADMKPINLNSIDGQLTLRKANHNWKVAAANNKTARAKDAAAGKGSPVHLELNGGGALRIQKVETVPEDYDQEVNRGEIKALALTALEDEPAAGSSATAAPQVSATTVLPAADTSRKVTDSPATVAPPEPAFTEASEPCSLDCGFEGVCSKGESSQHPARCLCPFGKAGLKCEEV</sequence>
<comment type="caution">
    <text evidence="4">The sequence shown here is derived from an EMBL/GenBank/DDBJ whole genome shotgun (WGS) entry which is preliminary data.</text>
</comment>
<keyword evidence="1" id="KW-1015">Disulfide bond</keyword>
<dbReference type="PROSITE" id="PS00022">
    <property type="entry name" value="EGF_1"/>
    <property type="match status" value="1"/>
</dbReference>
<dbReference type="InterPro" id="IPR000742">
    <property type="entry name" value="EGF"/>
</dbReference>
<feature type="compositionally biased region" description="Low complexity" evidence="2">
    <location>
        <begin position="9"/>
        <end position="19"/>
    </location>
</feature>
<dbReference type="AlphaFoldDB" id="A0ABD1DFX7"/>
<keyword evidence="1" id="KW-0245">EGF-like domain</keyword>
<accession>A0ABD1DFX7</accession>
<protein>
    <recommendedName>
        <fullName evidence="3">EGF-like domain-containing protein</fullName>
    </recommendedName>
</protein>
<feature type="region of interest" description="Disordered" evidence="2">
    <location>
        <begin position="47"/>
        <end position="73"/>
    </location>
</feature>
<evidence type="ECO:0000259" key="3">
    <source>
        <dbReference type="PROSITE" id="PS50026"/>
    </source>
</evidence>
<feature type="compositionally biased region" description="Acidic residues" evidence="2">
    <location>
        <begin position="49"/>
        <end position="60"/>
    </location>
</feature>
<dbReference type="EMBL" id="JBEHCU010005860">
    <property type="protein sequence ID" value="KAL1398558.1"/>
    <property type="molecule type" value="Genomic_DNA"/>
</dbReference>
<reference evidence="4 5" key="1">
    <citation type="submission" date="2024-05" db="EMBL/GenBank/DDBJ databases">
        <title>Culex pipiens pipiens assembly and annotation.</title>
        <authorList>
            <person name="Alout H."/>
            <person name="Durand T."/>
        </authorList>
    </citation>
    <scope>NUCLEOTIDE SEQUENCE [LARGE SCALE GENOMIC DNA]</scope>
    <source>
        <strain evidence="4">HA-2024</strain>
        <tissue evidence="4">Whole body</tissue>
    </source>
</reference>
<feature type="disulfide bond" evidence="1">
    <location>
        <begin position="229"/>
        <end position="238"/>
    </location>
</feature>
<organism evidence="4 5">
    <name type="scientific">Culex pipiens pipiens</name>
    <name type="common">Northern house mosquito</name>
    <dbReference type="NCBI Taxonomy" id="38569"/>
    <lineage>
        <taxon>Eukaryota</taxon>
        <taxon>Metazoa</taxon>
        <taxon>Ecdysozoa</taxon>
        <taxon>Arthropoda</taxon>
        <taxon>Hexapoda</taxon>
        <taxon>Insecta</taxon>
        <taxon>Pterygota</taxon>
        <taxon>Neoptera</taxon>
        <taxon>Endopterygota</taxon>
        <taxon>Diptera</taxon>
        <taxon>Nematocera</taxon>
        <taxon>Culicoidea</taxon>
        <taxon>Culicidae</taxon>
        <taxon>Culicinae</taxon>
        <taxon>Culicini</taxon>
        <taxon>Culex</taxon>
        <taxon>Culex</taxon>
    </lineage>
</organism>
<dbReference type="PROSITE" id="PS50026">
    <property type="entry name" value="EGF_3"/>
    <property type="match status" value="1"/>
</dbReference>
<evidence type="ECO:0000313" key="5">
    <source>
        <dbReference type="Proteomes" id="UP001562425"/>
    </source>
</evidence>
<comment type="caution">
    <text evidence="1">Lacks conserved residue(s) required for the propagation of feature annotation.</text>
</comment>
<evidence type="ECO:0000256" key="1">
    <source>
        <dbReference type="PROSITE-ProRule" id="PRU00076"/>
    </source>
</evidence>
<proteinExistence type="predicted"/>
<keyword evidence="5" id="KW-1185">Reference proteome</keyword>
<name>A0ABD1DFX7_CULPP</name>
<feature type="region of interest" description="Disordered" evidence="2">
    <location>
        <begin position="1"/>
        <end position="21"/>
    </location>
</feature>
<dbReference type="Proteomes" id="UP001562425">
    <property type="component" value="Unassembled WGS sequence"/>
</dbReference>
<feature type="compositionally biased region" description="Basic and acidic residues" evidence="2">
    <location>
        <begin position="61"/>
        <end position="70"/>
    </location>
</feature>
<feature type="domain" description="EGF-like" evidence="3">
    <location>
        <begin position="201"/>
        <end position="239"/>
    </location>
</feature>
<evidence type="ECO:0000313" key="4">
    <source>
        <dbReference type="EMBL" id="KAL1398558.1"/>
    </source>
</evidence>